<evidence type="ECO:0000256" key="1">
    <source>
        <dbReference type="SAM" id="MobiDB-lite"/>
    </source>
</evidence>
<keyword evidence="3" id="KW-1185">Reference proteome</keyword>
<sequence length="70" mass="7717">MKQYRVTRSIYGELGSLRRGEVLPGDDPRIVNNSRHVKDLVARKLLVAEDEDEKPDAPKGKAKGGRGDSA</sequence>
<evidence type="ECO:0000313" key="3">
    <source>
        <dbReference type="Proteomes" id="UP000184485"/>
    </source>
</evidence>
<accession>A0A1M4YH57</accession>
<dbReference type="OrthoDB" id="9974622at2"/>
<name>A0A1M4YH57_9HYPH</name>
<proteinExistence type="predicted"/>
<protein>
    <submittedName>
        <fullName evidence="2">Uncharacterized protein</fullName>
    </submittedName>
</protein>
<evidence type="ECO:0000313" key="2">
    <source>
        <dbReference type="EMBL" id="SHF05125.1"/>
    </source>
</evidence>
<gene>
    <name evidence="2" type="ORF">SAMN02745157_1521</name>
</gene>
<dbReference type="AlphaFoldDB" id="A0A1M4YH57"/>
<reference evidence="2 3" key="1">
    <citation type="submission" date="2016-11" db="EMBL/GenBank/DDBJ databases">
        <authorList>
            <person name="Jaros S."/>
            <person name="Januszkiewicz K."/>
            <person name="Wedrychowicz H."/>
        </authorList>
    </citation>
    <scope>NUCLEOTIDE SEQUENCE [LARGE SCALE GENOMIC DNA]</scope>
    <source>
        <strain evidence="2 3">DSM 19436</strain>
    </source>
</reference>
<organism evidence="2 3">
    <name type="scientific">Kaistia soli DSM 19436</name>
    <dbReference type="NCBI Taxonomy" id="1122133"/>
    <lineage>
        <taxon>Bacteria</taxon>
        <taxon>Pseudomonadati</taxon>
        <taxon>Pseudomonadota</taxon>
        <taxon>Alphaproteobacteria</taxon>
        <taxon>Hyphomicrobiales</taxon>
        <taxon>Kaistiaceae</taxon>
        <taxon>Kaistia</taxon>
    </lineage>
</organism>
<dbReference type="STRING" id="1122133.SAMN02745157_1521"/>
<dbReference type="Proteomes" id="UP000184485">
    <property type="component" value="Unassembled WGS sequence"/>
</dbReference>
<feature type="region of interest" description="Disordered" evidence="1">
    <location>
        <begin position="49"/>
        <end position="70"/>
    </location>
</feature>
<dbReference type="RefSeq" id="WP_073052061.1">
    <property type="nucleotide sequence ID" value="NZ_FQUP01000001.1"/>
</dbReference>
<feature type="compositionally biased region" description="Basic and acidic residues" evidence="1">
    <location>
        <begin position="55"/>
        <end position="70"/>
    </location>
</feature>
<dbReference type="EMBL" id="FQUP01000001">
    <property type="protein sequence ID" value="SHF05125.1"/>
    <property type="molecule type" value="Genomic_DNA"/>
</dbReference>